<gene>
    <name evidence="6" type="ORF">LIN78_13890</name>
</gene>
<dbReference type="PANTHER" id="PTHR30118:SF15">
    <property type="entry name" value="TRANSCRIPTIONAL REGULATORY PROTEIN"/>
    <property type="match status" value="1"/>
</dbReference>
<reference evidence="6" key="1">
    <citation type="submission" date="2021-10" db="EMBL/GenBank/DDBJ databases">
        <title>The complete genome sequence of Leeia sp. TBRC 13508.</title>
        <authorList>
            <person name="Charoenyingcharoen P."/>
            <person name="Yukphan P."/>
        </authorList>
    </citation>
    <scope>NUCLEOTIDE SEQUENCE</scope>
    <source>
        <strain evidence="6">TBRC 13508</strain>
    </source>
</reference>
<name>A0ABS8D8T1_9NEIS</name>
<evidence type="ECO:0000259" key="5">
    <source>
        <dbReference type="PROSITE" id="PS50931"/>
    </source>
</evidence>
<feature type="domain" description="HTH lysR-type" evidence="5">
    <location>
        <begin position="9"/>
        <end position="66"/>
    </location>
</feature>
<dbReference type="Proteomes" id="UP001165395">
    <property type="component" value="Unassembled WGS sequence"/>
</dbReference>
<evidence type="ECO:0000256" key="2">
    <source>
        <dbReference type="ARBA" id="ARBA00023015"/>
    </source>
</evidence>
<accession>A0ABS8D8T1</accession>
<keyword evidence="4" id="KW-0804">Transcription</keyword>
<dbReference type="SUPFAM" id="SSF46785">
    <property type="entry name" value="Winged helix' DNA-binding domain"/>
    <property type="match status" value="1"/>
</dbReference>
<dbReference type="Pfam" id="PF00126">
    <property type="entry name" value="HTH_1"/>
    <property type="match status" value="1"/>
</dbReference>
<proteinExistence type="inferred from homology"/>
<dbReference type="Gene3D" id="1.10.10.10">
    <property type="entry name" value="Winged helix-like DNA-binding domain superfamily/Winged helix DNA-binding domain"/>
    <property type="match status" value="1"/>
</dbReference>
<dbReference type="InterPro" id="IPR000847">
    <property type="entry name" value="LysR_HTH_N"/>
</dbReference>
<dbReference type="InterPro" id="IPR050389">
    <property type="entry name" value="LysR-type_TF"/>
</dbReference>
<dbReference type="PROSITE" id="PS50931">
    <property type="entry name" value="HTH_LYSR"/>
    <property type="match status" value="1"/>
</dbReference>
<dbReference type="PRINTS" id="PR00039">
    <property type="entry name" value="HTHLYSR"/>
</dbReference>
<protein>
    <submittedName>
        <fullName evidence="6">LysR family transcriptional regulator</fullName>
    </submittedName>
</protein>
<dbReference type="Gene3D" id="3.40.190.10">
    <property type="entry name" value="Periplasmic binding protein-like II"/>
    <property type="match status" value="2"/>
</dbReference>
<dbReference type="Pfam" id="PF03466">
    <property type="entry name" value="LysR_substrate"/>
    <property type="match status" value="1"/>
</dbReference>
<organism evidence="6 7">
    <name type="scientific">Leeia speluncae</name>
    <dbReference type="NCBI Taxonomy" id="2884804"/>
    <lineage>
        <taxon>Bacteria</taxon>
        <taxon>Pseudomonadati</taxon>
        <taxon>Pseudomonadota</taxon>
        <taxon>Betaproteobacteria</taxon>
        <taxon>Neisseriales</taxon>
        <taxon>Leeiaceae</taxon>
        <taxon>Leeia</taxon>
    </lineage>
</organism>
<keyword evidence="3" id="KW-0238">DNA-binding</keyword>
<dbReference type="EMBL" id="JAJBZT010000008">
    <property type="protein sequence ID" value="MCB6184634.1"/>
    <property type="molecule type" value="Genomic_DNA"/>
</dbReference>
<evidence type="ECO:0000313" key="6">
    <source>
        <dbReference type="EMBL" id="MCB6184634.1"/>
    </source>
</evidence>
<evidence type="ECO:0000256" key="3">
    <source>
        <dbReference type="ARBA" id="ARBA00023125"/>
    </source>
</evidence>
<keyword evidence="2" id="KW-0805">Transcription regulation</keyword>
<evidence type="ECO:0000313" key="7">
    <source>
        <dbReference type="Proteomes" id="UP001165395"/>
    </source>
</evidence>
<dbReference type="InterPro" id="IPR036390">
    <property type="entry name" value="WH_DNA-bd_sf"/>
</dbReference>
<dbReference type="RefSeq" id="WP_227181443.1">
    <property type="nucleotide sequence ID" value="NZ_JAJBZT010000008.1"/>
</dbReference>
<keyword evidence="7" id="KW-1185">Reference proteome</keyword>
<evidence type="ECO:0000256" key="1">
    <source>
        <dbReference type="ARBA" id="ARBA00009437"/>
    </source>
</evidence>
<dbReference type="CDD" id="cd08417">
    <property type="entry name" value="PBP2_Nitroaromatics_like"/>
    <property type="match status" value="1"/>
</dbReference>
<dbReference type="SUPFAM" id="SSF53850">
    <property type="entry name" value="Periplasmic binding protein-like II"/>
    <property type="match status" value="1"/>
</dbReference>
<comment type="similarity">
    <text evidence="1">Belongs to the LysR transcriptional regulatory family.</text>
</comment>
<dbReference type="InterPro" id="IPR037402">
    <property type="entry name" value="YidZ_PBP2"/>
</dbReference>
<sequence>MNTPELQGFDLNLLQTLQILLGTRNVSHAAAELGLSQPAISRQLARLRQHFGDPLLVREGTTYLLTPLAEKIGQKLPNLMHELQNVIALEAFDPATCTRKFVLSSSDYIAEHMLPDIIAYTFANSPQIDISYKLWKREDYAVLFNGEADLITTISEEIPAGLHGKTLGEDQPVCLMRKDNPLAKQETLSLDEYLQELHITINGGSDKDSRIDTQLRKQSGNFSRKIKIDVPFYASALKLVQQSDLLLTLPLHIAINYSQLYPVVWRPIPLENVPPYQYWILWHEKNHWDAAHQWFRNLVYQVLNRSIHGITHFNNQQDIT</sequence>
<dbReference type="PANTHER" id="PTHR30118">
    <property type="entry name" value="HTH-TYPE TRANSCRIPTIONAL REGULATOR LEUO-RELATED"/>
    <property type="match status" value="1"/>
</dbReference>
<dbReference type="InterPro" id="IPR005119">
    <property type="entry name" value="LysR_subst-bd"/>
</dbReference>
<comment type="caution">
    <text evidence="6">The sequence shown here is derived from an EMBL/GenBank/DDBJ whole genome shotgun (WGS) entry which is preliminary data.</text>
</comment>
<dbReference type="InterPro" id="IPR036388">
    <property type="entry name" value="WH-like_DNA-bd_sf"/>
</dbReference>
<evidence type="ECO:0000256" key="4">
    <source>
        <dbReference type="ARBA" id="ARBA00023163"/>
    </source>
</evidence>